<reference evidence="7 8" key="1">
    <citation type="journal article" date="2013" name="ISME J.">
        <title>A metabolic model for members of the genus Tetrasphaera involved in enhanced biological phosphorus removal.</title>
        <authorList>
            <person name="Kristiansen R."/>
            <person name="Nguyen H.T.T."/>
            <person name="Saunders A.M."/>
            <person name="Nielsen J.L."/>
            <person name="Wimmer R."/>
            <person name="Le V.Q."/>
            <person name="McIlroy S.J."/>
            <person name="Petrovski S."/>
            <person name="Seviour R.J."/>
            <person name="Calteau A."/>
            <person name="Nielsen K.L."/>
            <person name="Nielsen P.H."/>
        </authorList>
    </citation>
    <scope>NUCLEOTIDE SEQUENCE [LARGE SCALE GENOMIC DNA]</scope>
    <source>
        <strain evidence="7 8">T1-X7</strain>
    </source>
</reference>
<evidence type="ECO:0000256" key="1">
    <source>
        <dbReference type="ARBA" id="ARBA00010641"/>
    </source>
</evidence>
<dbReference type="Gene3D" id="1.10.10.10">
    <property type="entry name" value="Winged helix-like DNA-binding domain superfamily/Winged helix DNA-binding domain"/>
    <property type="match status" value="1"/>
</dbReference>
<keyword evidence="5" id="KW-0804">Transcription</keyword>
<dbReference type="NCBIfam" id="TIGR02937">
    <property type="entry name" value="sigma70-ECF"/>
    <property type="match status" value="1"/>
</dbReference>
<comment type="similarity">
    <text evidence="1">Belongs to the sigma-70 factor family. ECF subfamily.</text>
</comment>
<dbReference type="Gene3D" id="1.10.1740.10">
    <property type="match status" value="1"/>
</dbReference>
<dbReference type="Proteomes" id="UP000035721">
    <property type="component" value="Unassembled WGS sequence"/>
</dbReference>
<dbReference type="EMBL" id="CAJB01000144">
    <property type="protein sequence ID" value="CCH77817.1"/>
    <property type="molecule type" value="Genomic_DNA"/>
</dbReference>
<evidence type="ECO:0000259" key="6">
    <source>
        <dbReference type="Pfam" id="PF04542"/>
    </source>
</evidence>
<dbReference type="InterPro" id="IPR036388">
    <property type="entry name" value="WH-like_DNA-bd_sf"/>
</dbReference>
<dbReference type="Pfam" id="PF04542">
    <property type="entry name" value="Sigma70_r2"/>
    <property type="match status" value="1"/>
</dbReference>
<dbReference type="STRING" id="1194083.BN12_2280003"/>
<dbReference type="AlphaFoldDB" id="A0A077LY33"/>
<dbReference type="InterPro" id="IPR013324">
    <property type="entry name" value="RNA_pol_sigma_r3/r4-like"/>
</dbReference>
<evidence type="ECO:0000256" key="2">
    <source>
        <dbReference type="ARBA" id="ARBA00023015"/>
    </source>
</evidence>
<organism evidence="7 8">
    <name type="scientific">Nostocoides japonicum T1-X7</name>
    <dbReference type="NCBI Taxonomy" id="1194083"/>
    <lineage>
        <taxon>Bacteria</taxon>
        <taxon>Bacillati</taxon>
        <taxon>Actinomycetota</taxon>
        <taxon>Actinomycetes</taxon>
        <taxon>Micrococcales</taxon>
        <taxon>Intrasporangiaceae</taxon>
        <taxon>Nostocoides</taxon>
    </lineage>
</organism>
<evidence type="ECO:0000313" key="7">
    <source>
        <dbReference type="EMBL" id="CCH77817.1"/>
    </source>
</evidence>
<evidence type="ECO:0000256" key="4">
    <source>
        <dbReference type="ARBA" id="ARBA00023125"/>
    </source>
</evidence>
<dbReference type="GO" id="GO:0006352">
    <property type="term" value="P:DNA-templated transcription initiation"/>
    <property type="evidence" value="ECO:0007669"/>
    <property type="project" value="InterPro"/>
</dbReference>
<keyword evidence="3" id="KW-0731">Sigma factor</keyword>
<gene>
    <name evidence="7" type="ORF">BN12_2280003</name>
</gene>
<evidence type="ECO:0000256" key="3">
    <source>
        <dbReference type="ARBA" id="ARBA00023082"/>
    </source>
</evidence>
<name>A0A077LY33_9MICO</name>
<evidence type="ECO:0000256" key="5">
    <source>
        <dbReference type="ARBA" id="ARBA00023163"/>
    </source>
</evidence>
<dbReference type="GO" id="GO:0016987">
    <property type="term" value="F:sigma factor activity"/>
    <property type="evidence" value="ECO:0007669"/>
    <property type="project" value="UniProtKB-KW"/>
</dbReference>
<accession>A0A077LY33</accession>
<dbReference type="InterPro" id="IPR013325">
    <property type="entry name" value="RNA_pol_sigma_r2"/>
</dbReference>
<dbReference type="InterPro" id="IPR007627">
    <property type="entry name" value="RNA_pol_sigma70_r2"/>
</dbReference>
<dbReference type="InterPro" id="IPR014284">
    <property type="entry name" value="RNA_pol_sigma-70_dom"/>
</dbReference>
<keyword evidence="8" id="KW-1185">Reference proteome</keyword>
<dbReference type="PANTHER" id="PTHR43133">
    <property type="entry name" value="RNA POLYMERASE ECF-TYPE SIGMA FACTO"/>
    <property type="match status" value="1"/>
</dbReference>
<dbReference type="InterPro" id="IPR039425">
    <property type="entry name" value="RNA_pol_sigma-70-like"/>
</dbReference>
<sequence length="194" mass="21159">MEGEVAALVAAAADGDQRAWDALVGRFNGLLWSIAAGYRLQVGEDADAVQNTWLRLVEHLDRVADPEHLGSWLATTVRRECLQILRRRRRIGYSTDTEDLDAVPDDAPDLDAALLDDERDAALWRAVERLSERCRRLLRVLMATPPPSYAEVSAALDMPVGSIGPSRQRCLAALRTLAGADAVLGAEGGTEWAT</sequence>
<dbReference type="SUPFAM" id="SSF88946">
    <property type="entry name" value="Sigma2 domain of RNA polymerase sigma factors"/>
    <property type="match status" value="1"/>
</dbReference>
<dbReference type="RefSeq" id="WP_235432464.1">
    <property type="nucleotide sequence ID" value="NZ_HF570958.1"/>
</dbReference>
<evidence type="ECO:0000313" key="8">
    <source>
        <dbReference type="Proteomes" id="UP000035721"/>
    </source>
</evidence>
<dbReference type="GO" id="GO:0003677">
    <property type="term" value="F:DNA binding"/>
    <property type="evidence" value="ECO:0007669"/>
    <property type="project" value="UniProtKB-KW"/>
</dbReference>
<comment type="caution">
    <text evidence="7">The sequence shown here is derived from an EMBL/GenBank/DDBJ whole genome shotgun (WGS) entry which is preliminary data.</text>
</comment>
<protein>
    <submittedName>
        <fullName evidence="7">Sigma-70 region 2 domain protein</fullName>
    </submittedName>
</protein>
<keyword evidence="4" id="KW-0238">DNA-binding</keyword>
<dbReference type="PANTHER" id="PTHR43133:SF8">
    <property type="entry name" value="RNA POLYMERASE SIGMA FACTOR HI_1459-RELATED"/>
    <property type="match status" value="1"/>
</dbReference>
<keyword evidence="2" id="KW-0805">Transcription regulation</keyword>
<proteinExistence type="inferred from homology"/>
<dbReference type="SUPFAM" id="SSF88659">
    <property type="entry name" value="Sigma3 and sigma4 domains of RNA polymerase sigma factors"/>
    <property type="match status" value="1"/>
</dbReference>
<feature type="domain" description="RNA polymerase sigma-70 region 2" evidence="6">
    <location>
        <begin position="23"/>
        <end position="90"/>
    </location>
</feature>